<keyword evidence="1" id="KW-0597">Phosphoprotein</keyword>
<gene>
    <name evidence="9" type="ORF">LZ480_19460</name>
</gene>
<keyword evidence="7" id="KW-0472">Membrane</keyword>
<dbReference type="InterPro" id="IPR005467">
    <property type="entry name" value="His_kinase_dom"/>
</dbReference>
<keyword evidence="10" id="KW-1185">Reference proteome</keyword>
<keyword evidence="5" id="KW-0067">ATP-binding</keyword>
<keyword evidence="2" id="KW-0808">Transferase</keyword>
<dbReference type="Pfam" id="PF02518">
    <property type="entry name" value="HATPase_c"/>
    <property type="match status" value="1"/>
</dbReference>
<dbReference type="InterPro" id="IPR036890">
    <property type="entry name" value="HATPase_C_sf"/>
</dbReference>
<protein>
    <submittedName>
        <fullName evidence="9">Sensor histidine kinase</fullName>
    </submittedName>
</protein>
<dbReference type="GO" id="GO:0016301">
    <property type="term" value="F:kinase activity"/>
    <property type="evidence" value="ECO:0007669"/>
    <property type="project" value="UniProtKB-KW"/>
</dbReference>
<keyword evidence="7" id="KW-1133">Transmembrane helix</keyword>
<organism evidence="9 10">
    <name type="scientific">Solibacillus palustris</name>
    <dbReference type="NCBI Taxonomy" id="2908203"/>
    <lineage>
        <taxon>Bacteria</taxon>
        <taxon>Bacillati</taxon>
        <taxon>Bacillota</taxon>
        <taxon>Bacilli</taxon>
        <taxon>Bacillales</taxon>
        <taxon>Caryophanaceae</taxon>
        <taxon>Solibacillus</taxon>
    </lineage>
</organism>
<dbReference type="Proteomes" id="UP001316087">
    <property type="component" value="Unassembled WGS sequence"/>
</dbReference>
<comment type="caution">
    <text evidence="9">The sequence shown here is derived from an EMBL/GenBank/DDBJ whole genome shotgun (WGS) entry which is preliminary data.</text>
</comment>
<name>A0ABS9UIF7_9BACL</name>
<dbReference type="PANTHER" id="PTHR43547:SF2">
    <property type="entry name" value="HYBRID SIGNAL TRANSDUCTION HISTIDINE KINASE C"/>
    <property type="match status" value="1"/>
</dbReference>
<evidence type="ECO:0000256" key="4">
    <source>
        <dbReference type="ARBA" id="ARBA00022777"/>
    </source>
</evidence>
<dbReference type="PROSITE" id="PS50109">
    <property type="entry name" value="HIS_KIN"/>
    <property type="match status" value="1"/>
</dbReference>
<accession>A0ABS9UIF7</accession>
<keyword evidence="6" id="KW-0902">Two-component regulatory system</keyword>
<dbReference type="RefSeq" id="WP_241371202.1">
    <property type="nucleotide sequence ID" value="NZ_JAKZFC010000016.1"/>
</dbReference>
<keyword evidence="7" id="KW-0812">Transmembrane</keyword>
<sequence>METSQPRIKTTKSLLFMLLIALLTALGGEIKIIPFENVPFRFGLGSVIFFFALLVYSLPILWTGIFTALFVIIERSFLDVLLHNASFSTQVIEHLPAGLFYLTYALCFKFIQLDDLKKQPILLGLCGTAFEVISNTLEHVTTELLLATEQETFSSLLIFIIVGLLRSFFVVGVYSMITLSEQKKQLQQLMAIHSELYVETLYIQKSMNQVEQLTANSYQLYKKLMPLDSALSKEALTIAQEIHEIKKDHERIYAGLAKITDTEYKTHFYLSDLLSFIVEANENYANHLKKNISFTLICPDDFITKEHIALLAVLNNIMANAVEAIPKQGFITLSVLIQENITNFVIEDNGVGIEPTLLPIIFDVGYTSKFNEQGQASTGIGLSHTKTIIENLEGTITVASDNTTCFVINIPTINLRKGF</sequence>
<dbReference type="InterPro" id="IPR003594">
    <property type="entry name" value="HATPase_dom"/>
</dbReference>
<evidence type="ECO:0000256" key="6">
    <source>
        <dbReference type="ARBA" id="ARBA00023012"/>
    </source>
</evidence>
<keyword evidence="3" id="KW-0547">Nucleotide-binding</keyword>
<dbReference type="EMBL" id="JAKZFC010000016">
    <property type="protein sequence ID" value="MCH7324043.1"/>
    <property type="molecule type" value="Genomic_DNA"/>
</dbReference>
<evidence type="ECO:0000256" key="3">
    <source>
        <dbReference type="ARBA" id="ARBA00022741"/>
    </source>
</evidence>
<dbReference type="SMART" id="SM00387">
    <property type="entry name" value="HATPase_c"/>
    <property type="match status" value="1"/>
</dbReference>
<evidence type="ECO:0000256" key="1">
    <source>
        <dbReference type="ARBA" id="ARBA00022553"/>
    </source>
</evidence>
<dbReference type="PANTHER" id="PTHR43547">
    <property type="entry name" value="TWO-COMPONENT HISTIDINE KINASE"/>
    <property type="match status" value="1"/>
</dbReference>
<evidence type="ECO:0000256" key="5">
    <source>
        <dbReference type="ARBA" id="ARBA00022840"/>
    </source>
</evidence>
<dbReference type="SUPFAM" id="SSF55874">
    <property type="entry name" value="ATPase domain of HSP90 chaperone/DNA topoisomerase II/histidine kinase"/>
    <property type="match status" value="1"/>
</dbReference>
<feature type="transmembrane region" description="Helical" evidence="7">
    <location>
        <begin position="43"/>
        <end position="73"/>
    </location>
</feature>
<evidence type="ECO:0000256" key="7">
    <source>
        <dbReference type="SAM" id="Phobius"/>
    </source>
</evidence>
<evidence type="ECO:0000313" key="10">
    <source>
        <dbReference type="Proteomes" id="UP001316087"/>
    </source>
</evidence>
<evidence type="ECO:0000256" key="2">
    <source>
        <dbReference type="ARBA" id="ARBA00022679"/>
    </source>
</evidence>
<feature type="transmembrane region" description="Helical" evidence="7">
    <location>
        <begin position="153"/>
        <end position="177"/>
    </location>
</feature>
<dbReference type="Gene3D" id="3.30.565.10">
    <property type="entry name" value="Histidine kinase-like ATPase, C-terminal domain"/>
    <property type="match status" value="1"/>
</dbReference>
<reference evidence="9 10" key="1">
    <citation type="submission" date="2022-03" db="EMBL/GenBank/DDBJ databases">
        <authorList>
            <person name="Jo J.-H."/>
            <person name="Im W.-T."/>
        </authorList>
    </citation>
    <scope>NUCLEOTIDE SEQUENCE [LARGE SCALE GENOMIC DNA]</scope>
    <source>
        <strain evidence="9 10">MA9</strain>
    </source>
</reference>
<feature type="domain" description="Histidine kinase" evidence="8">
    <location>
        <begin position="215"/>
        <end position="414"/>
    </location>
</feature>
<evidence type="ECO:0000313" key="9">
    <source>
        <dbReference type="EMBL" id="MCH7324043.1"/>
    </source>
</evidence>
<proteinExistence type="predicted"/>
<keyword evidence="4 9" id="KW-0418">Kinase</keyword>
<evidence type="ECO:0000259" key="8">
    <source>
        <dbReference type="PROSITE" id="PS50109"/>
    </source>
</evidence>